<dbReference type="OrthoDB" id="8162526at2"/>
<accession>A0A370L1P6</accession>
<keyword evidence="4" id="KW-1185">Reference proteome</keyword>
<dbReference type="RefSeq" id="WP_114831228.1">
    <property type="nucleotide sequence ID" value="NZ_QQTO01000033.1"/>
</dbReference>
<proteinExistence type="predicted"/>
<evidence type="ECO:0008006" key="5">
    <source>
        <dbReference type="Google" id="ProtNLM"/>
    </source>
</evidence>
<feature type="region of interest" description="Disordered" evidence="1">
    <location>
        <begin position="29"/>
        <end position="105"/>
    </location>
</feature>
<keyword evidence="2" id="KW-0732">Signal</keyword>
<evidence type="ECO:0000256" key="2">
    <source>
        <dbReference type="SAM" id="SignalP"/>
    </source>
</evidence>
<name>A0A370L1P6_9HYPH</name>
<feature type="compositionally biased region" description="Basic and acidic residues" evidence="1">
    <location>
        <begin position="38"/>
        <end position="68"/>
    </location>
</feature>
<feature type="signal peptide" evidence="2">
    <location>
        <begin position="1"/>
        <end position="27"/>
    </location>
</feature>
<evidence type="ECO:0000313" key="3">
    <source>
        <dbReference type="EMBL" id="RDJ21480.1"/>
    </source>
</evidence>
<sequence length="105" mass="12008">MGFVRKAVLAGLGLVASGVLWSGQASAQYYGRDPYSNRGDRYERRNERQDGFDRRGSFDRGDRFDRGQRQQRNPMAGMSLDDQKQAVKNHRDAQKKAIKRGYVIP</sequence>
<evidence type="ECO:0000256" key="1">
    <source>
        <dbReference type="SAM" id="MobiDB-lite"/>
    </source>
</evidence>
<reference evidence="4" key="1">
    <citation type="submission" date="2018-07" db="EMBL/GenBank/DDBJ databases">
        <authorList>
            <person name="Safronova V.I."/>
            <person name="Chirak E.R."/>
            <person name="Sazanova A.L."/>
        </authorList>
    </citation>
    <scope>NUCLEOTIDE SEQUENCE [LARGE SCALE GENOMIC DNA]</scope>
    <source>
        <strain evidence="4">RCAM04685</strain>
    </source>
</reference>
<dbReference type="Proteomes" id="UP000255207">
    <property type="component" value="Unassembled WGS sequence"/>
</dbReference>
<feature type="compositionally biased region" description="Basic and acidic residues" evidence="1">
    <location>
        <begin position="81"/>
        <end position="95"/>
    </location>
</feature>
<evidence type="ECO:0000313" key="4">
    <source>
        <dbReference type="Proteomes" id="UP000255207"/>
    </source>
</evidence>
<comment type="caution">
    <text evidence="3">The sequence shown here is derived from an EMBL/GenBank/DDBJ whole genome shotgun (WGS) entry which is preliminary data.</text>
</comment>
<dbReference type="EMBL" id="QQTP01000012">
    <property type="protein sequence ID" value="RDJ21480.1"/>
    <property type="molecule type" value="Genomic_DNA"/>
</dbReference>
<protein>
    <recommendedName>
        <fullName evidence="5">DUF4148 domain-containing protein</fullName>
    </recommendedName>
</protein>
<feature type="chain" id="PRO_5030068257" description="DUF4148 domain-containing protein" evidence="2">
    <location>
        <begin position="28"/>
        <end position="105"/>
    </location>
</feature>
<dbReference type="AlphaFoldDB" id="A0A370L1P6"/>
<organism evidence="3 4">
    <name type="scientific">Bosea caraganae</name>
    <dbReference type="NCBI Taxonomy" id="2763117"/>
    <lineage>
        <taxon>Bacteria</taxon>
        <taxon>Pseudomonadati</taxon>
        <taxon>Pseudomonadota</taxon>
        <taxon>Alphaproteobacteria</taxon>
        <taxon>Hyphomicrobiales</taxon>
        <taxon>Boseaceae</taxon>
        <taxon>Bosea</taxon>
    </lineage>
</organism>
<gene>
    <name evidence="3" type="ORF">DWE98_20825</name>
</gene>